<accession>A0ABM6LMX0</accession>
<dbReference type="Proteomes" id="UP000196877">
    <property type="component" value="Chromosome"/>
</dbReference>
<keyword evidence="1" id="KW-0472">Membrane</keyword>
<keyword evidence="3" id="KW-1185">Reference proteome</keyword>
<feature type="transmembrane region" description="Helical" evidence="1">
    <location>
        <begin position="9"/>
        <end position="26"/>
    </location>
</feature>
<proteinExistence type="predicted"/>
<keyword evidence="1" id="KW-1133">Transmembrane helix</keyword>
<organism evidence="2 3">
    <name type="scientific">Bacillus sonorensis</name>
    <dbReference type="NCBI Taxonomy" id="119858"/>
    <lineage>
        <taxon>Bacteria</taxon>
        <taxon>Bacillati</taxon>
        <taxon>Bacillota</taxon>
        <taxon>Bacilli</taxon>
        <taxon>Bacillales</taxon>
        <taxon>Bacillaceae</taxon>
        <taxon>Bacillus</taxon>
    </lineage>
</organism>
<name>A0ABM6LMX0_9BACI</name>
<reference evidence="2 3" key="1">
    <citation type="submission" date="2017-06" db="EMBL/GenBank/DDBJ databases">
        <title>Genome sequence of Bacillus sonorensis strain SRCM101395.</title>
        <authorList>
            <person name="Cho S.H."/>
        </authorList>
    </citation>
    <scope>NUCLEOTIDE SEQUENCE [LARGE SCALE GENOMIC DNA]</scope>
    <source>
        <strain evidence="2 3">SRCM101395</strain>
    </source>
</reference>
<protein>
    <submittedName>
        <fullName evidence="2">Uncharacterized protein</fullName>
    </submittedName>
</protein>
<keyword evidence="1" id="KW-0812">Transmembrane</keyword>
<gene>
    <name evidence="2" type="ORF">S101395_04263</name>
</gene>
<evidence type="ECO:0000313" key="2">
    <source>
        <dbReference type="EMBL" id="ASB90765.1"/>
    </source>
</evidence>
<sequence>MFKKTKHKLMTMTIALIMAVLLYYYVQYTK</sequence>
<evidence type="ECO:0000256" key="1">
    <source>
        <dbReference type="SAM" id="Phobius"/>
    </source>
</evidence>
<dbReference type="EMBL" id="CP021920">
    <property type="protein sequence ID" value="ASB90765.1"/>
    <property type="molecule type" value="Genomic_DNA"/>
</dbReference>
<evidence type="ECO:0000313" key="3">
    <source>
        <dbReference type="Proteomes" id="UP000196877"/>
    </source>
</evidence>